<evidence type="ECO:0000313" key="6">
    <source>
        <dbReference type="Proteomes" id="UP001341840"/>
    </source>
</evidence>
<dbReference type="PANTHER" id="PTHR22844:SF336">
    <property type="entry name" value="PROTEIN JINGUBANG"/>
    <property type="match status" value="1"/>
</dbReference>
<evidence type="ECO:0000256" key="4">
    <source>
        <dbReference type="SAM" id="MobiDB-lite"/>
    </source>
</evidence>
<feature type="region of interest" description="Disordered" evidence="4">
    <location>
        <begin position="45"/>
        <end position="72"/>
    </location>
</feature>
<feature type="region of interest" description="Disordered" evidence="4">
    <location>
        <begin position="1"/>
        <end position="32"/>
    </location>
</feature>
<evidence type="ECO:0000313" key="5">
    <source>
        <dbReference type="EMBL" id="MED6194701.1"/>
    </source>
</evidence>
<dbReference type="Gene3D" id="2.130.10.10">
    <property type="entry name" value="YVTN repeat-like/Quinoprotein amine dehydrogenase"/>
    <property type="match status" value="2"/>
</dbReference>
<dbReference type="PROSITE" id="PS50294">
    <property type="entry name" value="WD_REPEATS_REGION"/>
    <property type="match status" value="1"/>
</dbReference>
<evidence type="ECO:0000256" key="1">
    <source>
        <dbReference type="ARBA" id="ARBA00022574"/>
    </source>
</evidence>
<feature type="repeat" description="WD" evidence="3">
    <location>
        <begin position="304"/>
        <end position="336"/>
    </location>
</feature>
<dbReference type="CDD" id="cd00200">
    <property type="entry name" value="WD40"/>
    <property type="match status" value="1"/>
</dbReference>
<dbReference type="InterPro" id="IPR001680">
    <property type="entry name" value="WD40_rpt"/>
</dbReference>
<feature type="repeat" description="WD" evidence="3">
    <location>
        <begin position="210"/>
        <end position="251"/>
    </location>
</feature>
<dbReference type="PANTHER" id="PTHR22844">
    <property type="entry name" value="F-BOX AND WD40 DOMAIN PROTEIN"/>
    <property type="match status" value="1"/>
</dbReference>
<dbReference type="Proteomes" id="UP001341840">
    <property type="component" value="Unassembled WGS sequence"/>
</dbReference>
<dbReference type="PROSITE" id="PS50082">
    <property type="entry name" value="WD_REPEATS_2"/>
    <property type="match status" value="3"/>
</dbReference>
<evidence type="ECO:0000256" key="2">
    <source>
        <dbReference type="ARBA" id="ARBA00022737"/>
    </source>
</evidence>
<keyword evidence="2" id="KW-0677">Repeat</keyword>
<organism evidence="5 6">
    <name type="scientific">Stylosanthes scabra</name>
    <dbReference type="NCBI Taxonomy" id="79078"/>
    <lineage>
        <taxon>Eukaryota</taxon>
        <taxon>Viridiplantae</taxon>
        <taxon>Streptophyta</taxon>
        <taxon>Embryophyta</taxon>
        <taxon>Tracheophyta</taxon>
        <taxon>Spermatophyta</taxon>
        <taxon>Magnoliopsida</taxon>
        <taxon>eudicotyledons</taxon>
        <taxon>Gunneridae</taxon>
        <taxon>Pentapetalae</taxon>
        <taxon>rosids</taxon>
        <taxon>fabids</taxon>
        <taxon>Fabales</taxon>
        <taxon>Fabaceae</taxon>
        <taxon>Papilionoideae</taxon>
        <taxon>50 kb inversion clade</taxon>
        <taxon>dalbergioids sensu lato</taxon>
        <taxon>Dalbergieae</taxon>
        <taxon>Pterocarpus clade</taxon>
        <taxon>Stylosanthes</taxon>
    </lineage>
</organism>
<accession>A0ABU6X9D4</accession>
<dbReference type="InterPro" id="IPR036322">
    <property type="entry name" value="WD40_repeat_dom_sf"/>
</dbReference>
<dbReference type="SUPFAM" id="SSF50978">
    <property type="entry name" value="WD40 repeat-like"/>
    <property type="match status" value="1"/>
</dbReference>
<gene>
    <name evidence="5" type="ORF">PIB30_030890</name>
</gene>
<proteinExistence type="predicted"/>
<dbReference type="InterPro" id="IPR045182">
    <property type="entry name" value="JINGUBANG-like"/>
</dbReference>
<keyword evidence="6" id="KW-1185">Reference proteome</keyword>
<dbReference type="InterPro" id="IPR020472">
    <property type="entry name" value="WD40_PAC1"/>
</dbReference>
<sequence>MAKRGEREEATGVSRPPAAGTYSDQRRMPSADCLPDNELAVQANTATTPMSPYYDPGRLSGEGSPLTMSPWNQTANSRFSKELWSRTDESTSQNALIGSLVREEGHIYSLAATGNLLYTGSESKNIRVWKNLQEFCGFKSNSGLVKAIIISGNKIFTGHQDGKIRVWKVNPKAPSVHKRAGTLPTLKDILKSSIKPSNYIEVRKNRSALWIKHSDAISALSLSHCKTLLYSASWDRSIKVWRISDKRCMESIPAHEDTVNSVVCGVDGLVFSGSADGTVKMWKRETPPTARSTKCTKHNMAQTLLKQESAVTALTLDASFSTLYCGSSDGLINFWDGNKNFAHGGVLKGHKLAVLCLAAAGTLVFSGSADKMICVWKKEGTIHTCVSMLTGHEGPVKCMAVEEDREAAARRGETRWVLYSGSLDKSVKVWSVADVGGGKNQVQQPYQRKFSDSDSVPFAAATDGSYSSSCRSSNRK</sequence>
<keyword evidence="1 3" id="KW-0853">WD repeat</keyword>
<dbReference type="Pfam" id="PF00400">
    <property type="entry name" value="WD40"/>
    <property type="match status" value="6"/>
</dbReference>
<feature type="compositionally biased region" description="Basic and acidic residues" evidence="4">
    <location>
        <begin position="1"/>
        <end position="10"/>
    </location>
</feature>
<name>A0ABU6X9D4_9FABA</name>
<feature type="repeat" description="WD" evidence="3">
    <location>
        <begin position="252"/>
        <end position="292"/>
    </location>
</feature>
<dbReference type="InterPro" id="IPR015943">
    <property type="entry name" value="WD40/YVTN_repeat-like_dom_sf"/>
</dbReference>
<dbReference type="SMART" id="SM00320">
    <property type="entry name" value="WD40"/>
    <property type="match status" value="7"/>
</dbReference>
<comment type="caution">
    <text evidence="5">The sequence shown here is derived from an EMBL/GenBank/DDBJ whole genome shotgun (WGS) entry which is preliminary data.</text>
</comment>
<protein>
    <submittedName>
        <fullName evidence="5">Uncharacterized protein</fullName>
    </submittedName>
</protein>
<dbReference type="PRINTS" id="PR00320">
    <property type="entry name" value="GPROTEINBRPT"/>
</dbReference>
<evidence type="ECO:0000256" key="3">
    <source>
        <dbReference type="PROSITE-ProRule" id="PRU00221"/>
    </source>
</evidence>
<dbReference type="EMBL" id="JASCZI010211579">
    <property type="protein sequence ID" value="MED6194701.1"/>
    <property type="molecule type" value="Genomic_DNA"/>
</dbReference>
<reference evidence="5 6" key="1">
    <citation type="journal article" date="2023" name="Plants (Basel)">
        <title>Bridging the Gap: Combining Genomics and Transcriptomics Approaches to Understand Stylosanthes scabra, an Orphan Legume from the Brazilian Caatinga.</title>
        <authorList>
            <person name="Ferreira-Neto J.R.C."/>
            <person name="da Silva M.D."/>
            <person name="Binneck E."/>
            <person name="de Melo N.F."/>
            <person name="da Silva R.H."/>
            <person name="de Melo A.L.T.M."/>
            <person name="Pandolfi V."/>
            <person name="Bustamante F.O."/>
            <person name="Brasileiro-Vidal A.C."/>
            <person name="Benko-Iseppon A.M."/>
        </authorList>
    </citation>
    <scope>NUCLEOTIDE SEQUENCE [LARGE SCALE GENOMIC DNA]</scope>
    <source>
        <tissue evidence="5">Leaves</tissue>
    </source>
</reference>